<reference evidence="1" key="1">
    <citation type="submission" date="2024-03" db="EMBL/GenBank/DDBJ databases">
        <authorList>
            <consortium name="ELIXIR-Norway"/>
            <consortium name="Elixir Norway"/>
        </authorList>
    </citation>
    <scope>NUCLEOTIDE SEQUENCE</scope>
</reference>
<keyword evidence="2" id="KW-1185">Reference proteome</keyword>
<accession>A0ABP1BKB1</accession>
<gene>
    <name evidence="1" type="ORF">CSSPJE1EN2_LOCUS18283</name>
</gene>
<organism evidence="1 2">
    <name type="scientific">Sphagnum jensenii</name>
    <dbReference type="NCBI Taxonomy" id="128206"/>
    <lineage>
        <taxon>Eukaryota</taxon>
        <taxon>Viridiplantae</taxon>
        <taxon>Streptophyta</taxon>
        <taxon>Embryophyta</taxon>
        <taxon>Bryophyta</taxon>
        <taxon>Sphagnophytina</taxon>
        <taxon>Sphagnopsida</taxon>
        <taxon>Sphagnales</taxon>
        <taxon>Sphagnaceae</taxon>
        <taxon>Sphagnum</taxon>
    </lineage>
</organism>
<sequence>MATRIEQLEQRLATMASFQHQSHSRGEAPTSYGRDDLFYMASVAQIEASVAVTRGVTRASKPRGATMELDPHMGEAGKHARLPQSFLLSEVVRTPSMVPTPPIEPTMEPTASTSRVVDTDISSSVVSRMVTSVLGSPTFLVNDLMASGVDLTCVFRLVTTLCERGSVVVTSAEVCEGVDVGQLVVGDVVVGQPVVLGVDSPWQAAATKMDALPARPAIDRERLTLGVCMLDNRSGIFWLVSPTGQVYKPDRVLLDSGVQPLMLGKATCIGLGIRRSELELCPFQIQTSLGGATDRSNFMTRERLSVQMKSDHVTDSSRLGVTAVVTTVESYDVLVGGAMLYLMGFQMDYWTETTIYRPGWQSGDGRMSQVLVRFISGVRPGGSPLEVLASVAGFSGMVTWPGDLLEGNISTVDTPVYEDIEEVSNFVAIVSSSLDIPLWHLSGVLRQDVDHLVTQAWREAFVHVEEEEVSQRTPISGPVGLSPLNTTPIAWEYPSEGICMLDLFGGISTGLAAVLQVGILVRKYLYVERDETAIRVSSHHLALLMRRYPELLSRSAIQGYQRALPLDIALLGAQDLAKIGPINLVIAGWPC</sequence>
<dbReference type="Proteomes" id="UP001497522">
    <property type="component" value="Chromosome 5"/>
</dbReference>
<name>A0ABP1BKB1_9BRYO</name>
<proteinExistence type="predicted"/>
<evidence type="ECO:0000313" key="2">
    <source>
        <dbReference type="Proteomes" id="UP001497522"/>
    </source>
</evidence>
<dbReference type="InterPro" id="IPR029063">
    <property type="entry name" value="SAM-dependent_MTases_sf"/>
</dbReference>
<dbReference type="Gene3D" id="3.40.50.150">
    <property type="entry name" value="Vaccinia Virus protein VP39"/>
    <property type="match status" value="1"/>
</dbReference>
<dbReference type="EMBL" id="OZ023706">
    <property type="protein sequence ID" value="CAK9876061.1"/>
    <property type="molecule type" value="Genomic_DNA"/>
</dbReference>
<evidence type="ECO:0000313" key="1">
    <source>
        <dbReference type="EMBL" id="CAK9876061.1"/>
    </source>
</evidence>
<protein>
    <submittedName>
        <fullName evidence="1">Uncharacterized protein</fullName>
    </submittedName>
</protein>